<dbReference type="EC" id="4.1.2.50" evidence="4"/>
<comment type="cofactor">
    <cofactor evidence="1">
        <name>Zn(2+)</name>
        <dbReference type="ChEBI" id="CHEBI:29105"/>
    </cofactor>
</comment>
<dbReference type="GO" id="GO:0070497">
    <property type="term" value="F:6-carboxytetrahydropterin synthase activity"/>
    <property type="evidence" value="ECO:0007669"/>
    <property type="project" value="UniProtKB-EC"/>
</dbReference>
<protein>
    <recommendedName>
        <fullName evidence="5">6-carboxy-5,6,7,8-tetrahydropterin synthase</fullName>
        <ecNumber evidence="4">4.1.2.50</ecNumber>
    </recommendedName>
    <alternativeName>
        <fullName evidence="9">Queuosine biosynthesis protein QueD</fullName>
    </alternativeName>
</protein>
<dbReference type="PANTHER" id="PTHR12589">
    <property type="entry name" value="PYRUVOYL TETRAHYDROBIOPTERIN SYNTHASE"/>
    <property type="match status" value="1"/>
</dbReference>
<evidence type="ECO:0000256" key="10">
    <source>
        <dbReference type="ARBA" id="ARBA00048807"/>
    </source>
</evidence>
<evidence type="ECO:0000313" key="11">
    <source>
        <dbReference type="EMBL" id="WPL15643.1"/>
    </source>
</evidence>
<keyword evidence="7" id="KW-0862">Zinc</keyword>
<dbReference type="PANTHER" id="PTHR12589:SF7">
    <property type="entry name" value="6-PYRUVOYL TETRAHYDROBIOPTERIN SYNTHASE"/>
    <property type="match status" value="1"/>
</dbReference>
<evidence type="ECO:0000256" key="2">
    <source>
        <dbReference type="ARBA" id="ARBA00005061"/>
    </source>
</evidence>
<comment type="pathway">
    <text evidence="2">Purine metabolism; 7-cyano-7-deazaguanine biosynthesis.</text>
</comment>
<evidence type="ECO:0000256" key="4">
    <source>
        <dbReference type="ARBA" id="ARBA00012982"/>
    </source>
</evidence>
<evidence type="ECO:0000256" key="9">
    <source>
        <dbReference type="ARBA" id="ARBA00031449"/>
    </source>
</evidence>
<keyword evidence="6" id="KW-0479">Metal-binding</keyword>
<evidence type="ECO:0000256" key="8">
    <source>
        <dbReference type="ARBA" id="ARBA00023239"/>
    </source>
</evidence>
<keyword evidence="8 11" id="KW-0456">Lyase</keyword>
<dbReference type="Gene3D" id="3.30.479.10">
    <property type="entry name" value="6-pyruvoyl tetrahydropterin synthase/QueD"/>
    <property type="match status" value="3"/>
</dbReference>
<proteinExistence type="inferred from homology"/>
<accession>A0ABZ0S5V5</accession>
<dbReference type="InterPro" id="IPR038418">
    <property type="entry name" value="6-PTP_synth/QueD_sf"/>
</dbReference>
<reference evidence="11 12" key="1">
    <citation type="journal article" date="2023" name="Microorganisms">
        <title>Thiorhodovibrio frisius and Trv. litoralis spp. nov., Two Novel Members from a Clade of Fastidious Purple Sulfur Bacteria That Exhibit Unique Red-Shifted Light-Harvesting Capabilities.</title>
        <authorList>
            <person name="Methner A."/>
            <person name="Kuzyk S.B."/>
            <person name="Petersen J."/>
            <person name="Bauer S."/>
            <person name="Brinkmann H."/>
            <person name="Sichau K."/>
            <person name="Wanner G."/>
            <person name="Wolf J."/>
            <person name="Neumann-Schaal M."/>
            <person name="Henke P."/>
            <person name="Tank M."/>
            <person name="Sproer C."/>
            <person name="Bunk B."/>
            <person name="Overmann J."/>
        </authorList>
    </citation>
    <scope>NUCLEOTIDE SEQUENCE [LARGE SCALE GENOMIC DNA]</scope>
    <source>
        <strain evidence="11 12">DSM 6702</strain>
    </source>
</reference>
<evidence type="ECO:0000313" key="12">
    <source>
        <dbReference type="Proteomes" id="UP001432180"/>
    </source>
</evidence>
<evidence type="ECO:0000256" key="1">
    <source>
        <dbReference type="ARBA" id="ARBA00001947"/>
    </source>
</evidence>
<name>A0ABZ0S5V5_9GAMM</name>
<dbReference type="Pfam" id="PF01242">
    <property type="entry name" value="PTPS"/>
    <property type="match status" value="2"/>
</dbReference>
<comment type="similarity">
    <text evidence="3">Belongs to the PTPS family. QueD subfamily.</text>
</comment>
<dbReference type="SUPFAM" id="SSF55620">
    <property type="entry name" value="Tetrahydrobiopterin biosynthesis enzymes-like"/>
    <property type="match status" value="2"/>
</dbReference>
<dbReference type="RefSeq" id="WP_328986201.1">
    <property type="nucleotide sequence ID" value="NZ_CP121472.1"/>
</dbReference>
<sequence>MDTLLFTAAETFHAARRLASLPTGHRATGVHGHGFGVKVHADLTARRDARAGTETRALGDALRQASAALDYQDLNLLIAEPGDLGIATWLGERLAESLRPGRLGALGLSSTAWQGVTSIAGMRPRGWRRYRFEAAHRLPNVPEGHPCGRMHGHGFEVLLHADLAPDDVTALSCYDRLDVAWAPLAGQLHHGCLNALPGLENPTSELLCLWLWQRLAPELAGLRQVVVRETRTAGCCYDGQGFRIWKDLLFESALRFAELPEADPWHGLHGHSYGLRLMLGAPLDEVLGWTVDFGDVKALFKPVYARLDHHDLSALPGLEHPGVGELLRWIAGQVAGVLPQLDGLELNPTPGRGAVLTLSMPDSARLESNPSASLDLGLALPSL</sequence>
<comment type="catalytic activity">
    <reaction evidence="10">
        <text>7,8-dihydroneopterin 3'-triphosphate + H2O = 6-carboxy-5,6,7,8-tetrahydropterin + triphosphate + acetaldehyde + 2 H(+)</text>
        <dbReference type="Rhea" id="RHEA:27966"/>
        <dbReference type="ChEBI" id="CHEBI:15343"/>
        <dbReference type="ChEBI" id="CHEBI:15377"/>
        <dbReference type="ChEBI" id="CHEBI:15378"/>
        <dbReference type="ChEBI" id="CHEBI:18036"/>
        <dbReference type="ChEBI" id="CHEBI:58462"/>
        <dbReference type="ChEBI" id="CHEBI:61032"/>
        <dbReference type="EC" id="4.1.2.50"/>
    </reaction>
</comment>
<dbReference type="InterPro" id="IPR007115">
    <property type="entry name" value="6-PTP_synth/QueD"/>
</dbReference>
<dbReference type="Proteomes" id="UP001432180">
    <property type="component" value="Chromosome"/>
</dbReference>
<evidence type="ECO:0000256" key="7">
    <source>
        <dbReference type="ARBA" id="ARBA00022833"/>
    </source>
</evidence>
<evidence type="ECO:0000256" key="6">
    <source>
        <dbReference type="ARBA" id="ARBA00022723"/>
    </source>
</evidence>
<gene>
    <name evidence="11" type="primary">queD_1</name>
    <name evidence="11" type="ORF">Thiowin_00549</name>
</gene>
<evidence type="ECO:0000256" key="5">
    <source>
        <dbReference type="ARBA" id="ARBA00018141"/>
    </source>
</evidence>
<dbReference type="EMBL" id="CP121472">
    <property type="protein sequence ID" value="WPL15643.1"/>
    <property type="molecule type" value="Genomic_DNA"/>
</dbReference>
<organism evidence="11 12">
    <name type="scientific">Thiorhodovibrio winogradskyi</name>
    <dbReference type="NCBI Taxonomy" id="77007"/>
    <lineage>
        <taxon>Bacteria</taxon>
        <taxon>Pseudomonadati</taxon>
        <taxon>Pseudomonadota</taxon>
        <taxon>Gammaproteobacteria</taxon>
        <taxon>Chromatiales</taxon>
        <taxon>Chromatiaceae</taxon>
        <taxon>Thiorhodovibrio</taxon>
    </lineage>
</organism>
<evidence type="ECO:0000256" key="3">
    <source>
        <dbReference type="ARBA" id="ARBA00008900"/>
    </source>
</evidence>
<keyword evidence="12" id="KW-1185">Reference proteome</keyword>